<evidence type="ECO:0000256" key="2">
    <source>
        <dbReference type="ARBA" id="ARBA00022723"/>
    </source>
</evidence>
<feature type="transmembrane region" description="Helical" evidence="9">
    <location>
        <begin position="110"/>
        <end position="135"/>
    </location>
</feature>
<dbReference type="Proteomes" id="UP001461498">
    <property type="component" value="Unassembled WGS sequence"/>
</dbReference>
<evidence type="ECO:0000256" key="1">
    <source>
        <dbReference type="ARBA" id="ARBA00022670"/>
    </source>
</evidence>
<comment type="catalytic activity">
    <reaction evidence="6 9">
        <text>Hydrolyzes the peptide bond -P2-(S-farnesyl or geranylgeranyl)C-P1'-P2'-P3'-COOH where P1' and P2' are amino acids with aliphatic side chains and P3' is any C-terminal residue.</text>
        <dbReference type="EC" id="3.4.24.84"/>
    </reaction>
</comment>
<organism evidence="12 13">
    <name type="scientific">Rhynocoris fuscipes</name>
    <dbReference type="NCBI Taxonomy" id="488301"/>
    <lineage>
        <taxon>Eukaryota</taxon>
        <taxon>Metazoa</taxon>
        <taxon>Ecdysozoa</taxon>
        <taxon>Arthropoda</taxon>
        <taxon>Hexapoda</taxon>
        <taxon>Insecta</taxon>
        <taxon>Pterygota</taxon>
        <taxon>Neoptera</taxon>
        <taxon>Paraneoptera</taxon>
        <taxon>Hemiptera</taxon>
        <taxon>Heteroptera</taxon>
        <taxon>Panheteroptera</taxon>
        <taxon>Cimicomorpha</taxon>
        <taxon>Reduviidae</taxon>
        <taxon>Harpactorinae</taxon>
        <taxon>Harpactorini</taxon>
        <taxon>Rhynocoris</taxon>
    </lineage>
</organism>
<feature type="active site" description="Proton donor" evidence="7">
    <location>
        <position position="375"/>
    </location>
</feature>
<keyword evidence="5 9" id="KW-0482">Metalloprotease</keyword>
<evidence type="ECO:0000256" key="3">
    <source>
        <dbReference type="ARBA" id="ARBA00022801"/>
    </source>
</evidence>
<comment type="cofactor">
    <cofactor evidence="8 9">
        <name>Zn(2+)</name>
        <dbReference type="ChEBI" id="CHEBI:29105"/>
    </cofactor>
    <text evidence="8 9">Binds 1 zinc ion per subunit.</text>
</comment>
<feature type="domain" description="Peptidase M48" evidence="10">
    <location>
        <begin position="215"/>
        <end position="427"/>
    </location>
</feature>
<feature type="transmembrane region" description="Helical" evidence="9">
    <location>
        <begin position="156"/>
        <end position="175"/>
    </location>
</feature>
<keyword evidence="9" id="KW-1133">Transmembrane helix</keyword>
<dbReference type="GO" id="GO:0071586">
    <property type="term" value="P:CAAX-box protein processing"/>
    <property type="evidence" value="ECO:0007669"/>
    <property type="project" value="UniProtKB-UniRule"/>
</dbReference>
<evidence type="ECO:0000256" key="7">
    <source>
        <dbReference type="PIRSR" id="PIRSR627057-1"/>
    </source>
</evidence>
<evidence type="ECO:0000256" key="4">
    <source>
        <dbReference type="ARBA" id="ARBA00022833"/>
    </source>
</evidence>
<feature type="domain" description="CAAX prenyl protease 1 N-terminal" evidence="11">
    <location>
        <begin position="28"/>
        <end position="210"/>
    </location>
</feature>
<gene>
    <name evidence="12" type="ORF">O3M35_011852</name>
</gene>
<dbReference type="Gene3D" id="3.30.2010.10">
    <property type="entry name" value="Metalloproteases ('zincins'), catalytic domain"/>
    <property type="match status" value="1"/>
</dbReference>
<evidence type="ECO:0000259" key="11">
    <source>
        <dbReference type="Pfam" id="PF16491"/>
    </source>
</evidence>
<comment type="function">
    <text evidence="9">Proteolytically removes the C-terminal three residues of farnesylated proteins.</text>
</comment>
<keyword evidence="4 8" id="KW-0862">Zinc</keyword>
<evidence type="ECO:0000259" key="10">
    <source>
        <dbReference type="Pfam" id="PF01435"/>
    </source>
</evidence>
<dbReference type="InterPro" id="IPR027057">
    <property type="entry name" value="CAXX_Prtase_1"/>
</dbReference>
<keyword evidence="3 9" id="KW-0378">Hydrolase</keyword>
<dbReference type="FunFam" id="3.30.2010.10:FF:000003">
    <property type="entry name" value="CAAX prenyl protease"/>
    <property type="match status" value="1"/>
</dbReference>
<evidence type="ECO:0000256" key="6">
    <source>
        <dbReference type="ARBA" id="ARBA00044456"/>
    </source>
</evidence>
<dbReference type="Pfam" id="PF01435">
    <property type="entry name" value="Peptidase_M48"/>
    <property type="match status" value="1"/>
</dbReference>
<feature type="transmembrane region" description="Helical" evidence="9">
    <location>
        <begin position="6"/>
        <end position="26"/>
    </location>
</feature>
<feature type="transmembrane region" description="Helical" evidence="9">
    <location>
        <begin position="181"/>
        <end position="201"/>
    </location>
</feature>
<feature type="active site" evidence="7">
    <location>
        <position position="292"/>
    </location>
</feature>
<keyword evidence="2 8" id="KW-0479">Metal-binding</keyword>
<feature type="transmembrane region" description="Helical" evidence="9">
    <location>
        <begin position="70"/>
        <end position="90"/>
    </location>
</feature>
<feature type="binding site" evidence="8">
    <location>
        <position position="291"/>
    </location>
    <ligand>
        <name>Zn(2+)</name>
        <dbReference type="ChEBI" id="CHEBI:29105"/>
        <note>catalytic</note>
    </ligand>
</feature>
<dbReference type="PANTHER" id="PTHR10120">
    <property type="entry name" value="CAAX PRENYL PROTEASE 1"/>
    <property type="match status" value="1"/>
</dbReference>
<dbReference type="AlphaFoldDB" id="A0AAW1CWS7"/>
<dbReference type="InterPro" id="IPR032456">
    <property type="entry name" value="Peptidase_M48_N"/>
</dbReference>
<keyword evidence="9" id="KW-0812">Transmembrane</keyword>
<feature type="binding site" evidence="8">
    <location>
        <position position="371"/>
    </location>
    <ligand>
        <name>Zn(2+)</name>
        <dbReference type="ChEBI" id="CHEBI:29105"/>
        <note>catalytic</note>
    </ligand>
</feature>
<feature type="transmembrane region" description="Helical" evidence="9">
    <location>
        <begin position="340"/>
        <end position="363"/>
    </location>
</feature>
<evidence type="ECO:0000313" key="12">
    <source>
        <dbReference type="EMBL" id="KAK9503241.1"/>
    </source>
</evidence>
<dbReference type="InterPro" id="IPR001915">
    <property type="entry name" value="Peptidase_M48"/>
</dbReference>
<dbReference type="GO" id="GO:0004222">
    <property type="term" value="F:metalloendopeptidase activity"/>
    <property type="evidence" value="ECO:0007669"/>
    <property type="project" value="UniProtKB-UniRule"/>
</dbReference>
<evidence type="ECO:0000256" key="9">
    <source>
        <dbReference type="RuleBase" id="RU366005"/>
    </source>
</evidence>
<feature type="binding site" evidence="8">
    <location>
        <position position="295"/>
    </location>
    <ligand>
        <name>Zn(2+)</name>
        <dbReference type="ChEBI" id="CHEBI:29105"/>
        <note>catalytic</note>
    </ligand>
</feature>
<dbReference type="EMBL" id="JAPXFL010000008">
    <property type="protein sequence ID" value="KAK9503241.1"/>
    <property type="molecule type" value="Genomic_DNA"/>
</dbReference>
<keyword evidence="9" id="KW-0472">Membrane</keyword>
<sequence>MNASKIFRGLLTVSWIEFLWGFYLSLRQLKVYLYTTSVPSELKGIISQETFNKSRLYALDSSKFSIIESVFSLILETATLWYFLIFRIWINIRNILGISNVDEGEIKITAVFIIVQMILNVIISLPFSIYETFVIEEKHGFNKQTVAFFIKDRIKSFIVSMCLMVPLVCVLIYIVKAGGDYFFVYMWLFSMFMLLFLMTVYPDYIAPLFDNYTPLPEGELRTKIEELAASVDFPLYKLYLVEGSKRSVHSNAYFYGFFKNKRIVLYDTLLKEHSKEGKGCDTQEILAILAHELGHWKFNHVAKNIVIMQINVFLQYFLFARLFKYRELYEAFGFTNEQPVIVGFIAIMSYVFAPYNVIMHLLLNMLSRKFEFEADGYAKTLGKGEYLRKALLKLEQDNLGFPVYDRLFSAWYLSHPPLLERLEALTREH</sequence>
<keyword evidence="1 9" id="KW-0645">Protease</keyword>
<evidence type="ECO:0000256" key="5">
    <source>
        <dbReference type="ARBA" id="ARBA00023049"/>
    </source>
</evidence>
<comment type="similarity">
    <text evidence="9">Belongs to the peptidase M48A family.</text>
</comment>
<protein>
    <recommendedName>
        <fullName evidence="9">CAAX prenyl protease</fullName>
        <ecNumber evidence="9">3.4.24.84</ecNumber>
    </recommendedName>
</protein>
<reference evidence="12 13" key="1">
    <citation type="submission" date="2022-12" db="EMBL/GenBank/DDBJ databases">
        <title>Chromosome-level genome assembly of true bugs.</title>
        <authorList>
            <person name="Ma L."/>
            <person name="Li H."/>
        </authorList>
    </citation>
    <scope>NUCLEOTIDE SEQUENCE [LARGE SCALE GENOMIC DNA]</scope>
    <source>
        <strain evidence="12">Lab_2022b</strain>
    </source>
</reference>
<keyword evidence="13" id="KW-1185">Reference proteome</keyword>
<dbReference type="GO" id="GO:0005789">
    <property type="term" value="C:endoplasmic reticulum membrane"/>
    <property type="evidence" value="ECO:0007669"/>
    <property type="project" value="UniProtKB-SubCell"/>
</dbReference>
<name>A0AAW1CWS7_9HEMI</name>
<dbReference type="GO" id="GO:0046872">
    <property type="term" value="F:metal ion binding"/>
    <property type="evidence" value="ECO:0007669"/>
    <property type="project" value="UniProtKB-UniRule"/>
</dbReference>
<keyword evidence="9" id="KW-0256">Endoplasmic reticulum</keyword>
<comment type="subcellular location">
    <subcellularLocation>
        <location evidence="9">Endoplasmic reticulum membrane</location>
        <topology evidence="9">Multi-pass membrane protein</topology>
    </subcellularLocation>
</comment>
<accession>A0AAW1CWS7</accession>
<feature type="transmembrane region" description="Helical" evidence="9">
    <location>
        <begin position="301"/>
        <end position="320"/>
    </location>
</feature>
<evidence type="ECO:0000313" key="13">
    <source>
        <dbReference type="Proteomes" id="UP001461498"/>
    </source>
</evidence>
<dbReference type="CDD" id="cd07343">
    <property type="entry name" value="M48A_Zmpste24p_like"/>
    <property type="match status" value="1"/>
</dbReference>
<dbReference type="EC" id="3.4.24.84" evidence="9"/>
<evidence type="ECO:0000256" key="8">
    <source>
        <dbReference type="PIRSR" id="PIRSR627057-2"/>
    </source>
</evidence>
<comment type="caution">
    <text evidence="12">The sequence shown here is derived from an EMBL/GenBank/DDBJ whole genome shotgun (WGS) entry which is preliminary data.</text>
</comment>
<dbReference type="Pfam" id="PF16491">
    <property type="entry name" value="Peptidase_M48_N"/>
    <property type="match status" value="1"/>
</dbReference>
<proteinExistence type="inferred from homology"/>